<reference evidence="1 2" key="1">
    <citation type="journal article" date="2019" name="Commun. Biol.">
        <title>The bagworm genome reveals a unique fibroin gene that provides high tensile strength.</title>
        <authorList>
            <person name="Kono N."/>
            <person name="Nakamura H."/>
            <person name="Ohtoshi R."/>
            <person name="Tomita M."/>
            <person name="Numata K."/>
            <person name="Arakawa K."/>
        </authorList>
    </citation>
    <scope>NUCLEOTIDE SEQUENCE [LARGE SCALE GENOMIC DNA]</scope>
</reference>
<name>A0A4C1X5V5_EUMVA</name>
<keyword evidence="2" id="KW-1185">Reference proteome</keyword>
<protein>
    <submittedName>
        <fullName evidence="1">Uncharacterized protein</fullName>
    </submittedName>
</protein>
<accession>A0A4C1X5V5</accession>
<evidence type="ECO:0000313" key="2">
    <source>
        <dbReference type="Proteomes" id="UP000299102"/>
    </source>
</evidence>
<dbReference type="EMBL" id="BGZK01000753">
    <property type="protein sequence ID" value="GBP59141.1"/>
    <property type="molecule type" value="Genomic_DNA"/>
</dbReference>
<evidence type="ECO:0000313" key="1">
    <source>
        <dbReference type="EMBL" id="GBP59141.1"/>
    </source>
</evidence>
<sequence length="95" mass="10550">MRSGRARPARGGLVRQFVTGDGIAPGAEMGKLKVGHRTLQNARPVRRVTHNGRDLRPRAFTARALVPHRGRPQPRLLKQTPLEHTELELHGAVLE</sequence>
<dbReference type="Proteomes" id="UP000299102">
    <property type="component" value="Unassembled WGS sequence"/>
</dbReference>
<organism evidence="1 2">
    <name type="scientific">Eumeta variegata</name>
    <name type="common">Bagworm moth</name>
    <name type="synonym">Eumeta japonica</name>
    <dbReference type="NCBI Taxonomy" id="151549"/>
    <lineage>
        <taxon>Eukaryota</taxon>
        <taxon>Metazoa</taxon>
        <taxon>Ecdysozoa</taxon>
        <taxon>Arthropoda</taxon>
        <taxon>Hexapoda</taxon>
        <taxon>Insecta</taxon>
        <taxon>Pterygota</taxon>
        <taxon>Neoptera</taxon>
        <taxon>Endopterygota</taxon>
        <taxon>Lepidoptera</taxon>
        <taxon>Glossata</taxon>
        <taxon>Ditrysia</taxon>
        <taxon>Tineoidea</taxon>
        <taxon>Psychidae</taxon>
        <taxon>Oiketicinae</taxon>
        <taxon>Eumeta</taxon>
    </lineage>
</organism>
<gene>
    <name evidence="1" type="ORF">EVAR_44381_1</name>
</gene>
<dbReference type="AlphaFoldDB" id="A0A4C1X5V5"/>
<comment type="caution">
    <text evidence="1">The sequence shown here is derived from an EMBL/GenBank/DDBJ whole genome shotgun (WGS) entry which is preliminary data.</text>
</comment>
<proteinExistence type="predicted"/>